<feature type="domain" description="HTH marR-type" evidence="4">
    <location>
        <begin position="48"/>
        <end position="180"/>
    </location>
</feature>
<dbReference type="Gene3D" id="1.10.10.10">
    <property type="entry name" value="Winged helix-like DNA-binding domain superfamily/Winged helix DNA-binding domain"/>
    <property type="match status" value="1"/>
</dbReference>
<proteinExistence type="predicted"/>
<reference evidence="5 6" key="1">
    <citation type="submission" date="2017-09" db="EMBL/GenBank/DDBJ databases">
        <authorList>
            <person name="Ehlers B."/>
            <person name="Leendertz F.H."/>
        </authorList>
    </citation>
    <scope>NUCLEOTIDE SEQUENCE [LARGE SCALE GENOMIC DNA]</scope>
    <source>
        <strain evidence="5 6">DSM 45537</strain>
    </source>
</reference>
<dbReference type="Pfam" id="PF12802">
    <property type="entry name" value="MarR_2"/>
    <property type="match status" value="1"/>
</dbReference>
<keyword evidence="6" id="KW-1185">Reference proteome</keyword>
<evidence type="ECO:0000256" key="2">
    <source>
        <dbReference type="ARBA" id="ARBA00023125"/>
    </source>
</evidence>
<name>A0A285L254_9NOCA</name>
<gene>
    <name evidence="5" type="ORF">SAMN04244553_1466</name>
</gene>
<dbReference type="PANTHER" id="PTHR42756">
    <property type="entry name" value="TRANSCRIPTIONAL REGULATOR, MARR"/>
    <property type="match status" value="1"/>
</dbReference>
<dbReference type="InterPro" id="IPR036388">
    <property type="entry name" value="WH-like_DNA-bd_sf"/>
</dbReference>
<keyword evidence="1" id="KW-0805">Transcription regulation</keyword>
<dbReference type="InterPro" id="IPR023187">
    <property type="entry name" value="Tscrpt_reg_MarR-type_CS"/>
</dbReference>
<dbReference type="SUPFAM" id="SSF46785">
    <property type="entry name" value="Winged helix' DNA-binding domain"/>
    <property type="match status" value="1"/>
</dbReference>
<sequence>MGMAPRSAFCGRCHYGTFIEWKPRARTRCRTVARCKDGPVTDRPESEAPSTLYLIKQLELAVRALMDDALRPLGLTTLQYTALTVLERRSGLSSAQLARRSFLRPQTMNVMVQTMEERGLILRHRDPANRRVLVATLTDHGREVLREAGPLVTAIEGKLLDGLSPRRRAEFRAVLAHGTATLAAEAGARDLGEMPTA</sequence>
<dbReference type="GO" id="GO:0003677">
    <property type="term" value="F:DNA binding"/>
    <property type="evidence" value="ECO:0007669"/>
    <property type="project" value="UniProtKB-KW"/>
</dbReference>
<evidence type="ECO:0000313" key="6">
    <source>
        <dbReference type="Proteomes" id="UP000219565"/>
    </source>
</evidence>
<dbReference type="PANTHER" id="PTHR42756:SF1">
    <property type="entry name" value="TRANSCRIPTIONAL REPRESSOR OF EMRAB OPERON"/>
    <property type="match status" value="1"/>
</dbReference>
<keyword evidence="2 5" id="KW-0238">DNA-binding</keyword>
<dbReference type="InterPro" id="IPR000835">
    <property type="entry name" value="HTH_MarR-typ"/>
</dbReference>
<protein>
    <submittedName>
        <fullName evidence="5">DNA-binding transcriptional regulator, MarR family</fullName>
    </submittedName>
</protein>
<dbReference type="PROSITE" id="PS01117">
    <property type="entry name" value="HTH_MARR_1"/>
    <property type="match status" value="1"/>
</dbReference>
<evidence type="ECO:0000256" key="3">
    <source>
        <dbReference type="ARBA" id="ARBA00023163"/>
    </source>
</evidence>
<evidence type="ECO:0000313" key="5">
    <source>
        <dbReference type="EMBL" id="SNY79002.1"/>
    </source>
</evidence>
<evidence type="ECO:0000259" key="4">
    <source>
        <dbReference type="PROSITE" id="PS50995"/>
    </source>
</evidence>
<dbReference type="Proteomes" id="UP000219565">
    <property type="component" value="Unassembled WGS sequence"/>
</dbReference>
<dbReference type="EMBL" id="OBEG01000001">
    <property type="protein sequence ID" value="SNY79002.1"/>
    <property type="molecule type" value="Genomic_DNA"/>
</dbReference>
<evidence type="ECO:0000256" key="1">
    <source>
        <dbReference type="ARBA" id="ARBA00023015"/>
    </source>
</evidence>
<dbReference type="InterPro" id="IPR036390">
    <property type="entry name" value="WH_DNA-bd_sf"/>
</dbReference>
<dbReference type="AlphaFoldDB" id="A0A285L254"/>
<keyword evidence="3" id="KW-0804">Transcription</keyword>
<organism evidence="5 6">
    <name type="scientific">Nocardia amikacinitolerans</name>
    <dbReference type="NCBI Taxonomy" id="756689"/>
    <lineage>
        <taxon>Bacteria</taxon>
        <taxon>Bacillati</taxon>
        <taxon>Actinomycetota</taxon>
        <taxon>Actinomycetes</taxon>
        <taxon>Mycobacteriales</taxon>
        <taxon>Nocardiaceae</taxon>
        <taxon>Nocardia</taxon>
    </lineage>
</organism>
<dbReference type="STRING" id="1379680.GCA_001612615_02106"/>
<accession>A0A285L254</accession>
<dbReference type="GO" id="GO:0003700">
    <property type="term" value="F:DNA-binding transcription factor activity"/>
    <property type="evidence" value="ECO:0007669"/>
    <property type="project" value="InterPro"/>
</dbReference>
<dbReference type="PROSITE" id="PS50995">
    <property type="entry name" value="HTH_MARR_2"/>
    <property type="match status" value="1"/>
</dbReference>
<dbReference type="SMART" id="SM00347">
    <property type="entry name" value="HTH_MARR"/>
    <property type="match status" value="1"/>
</dbReference>